<comment type="caution">
    <text evidence="2">The sequence shown here is derived from an EMBL/GenBank/DDBJ whole genome shotgun (WGS) entry which is preliminary data.</text>
</comment>
<name>A0A7Y9YCM6_9ACTN</name>
<gene>
    <name evidence="2" type="ORF">BKA05_000084</name>
</gene>
<organism evidence="2 3">
    <name type="scientific">Nocardioides marinus</name>
    <dbReference type="NCBI Taxonomy" id="374514"/>
    <lineage>
        <taxon>Bacteria</taxon>
        <taxon>Bacillati</taxon>
        <taxon>Actinomycetota</taxon>
        <taxon>Actinomycetes</taxon>
        <taxon>Propionibacteriales</taxon>
        <taxon>Nocardioidaceae</taxon>
        <taxon>Nocardioides</taxon>
    </lineage>
</organism>
<keyword evidence="1" id="KW-0472">Membrane</keyword>
<feature type="transmembrane region" description="Helical" evidence="1">
    <location>
        <begin position="223"/>
        <end position="245"/>
    </location>
</feature>
<dbReference type="PANTHER" id="PTHR35007">
    <property type="entry name" value="INTEGRAL MEMBRANE PROTEIN-RELATED"/>
    <property type="match status" value="1"/>
</dbReference>
<protein>
    <submittedName>
        <fullName evidence="2">Tight adherence protein B</fullName>
    </submittedName>
</protein>
<evidence type="ECO:0000256" key="1">
    <source>
        <dbReference type="SAM" id="Phobius"/>
    </source>
</evidence>
<dbReference type="RefSeq" id="WP_179529666.1">
    <property type="nucleotide sequence ID" value="NZ_BAAAPP010000002.1"/>
</dbReference>
<sequence length="279" mass="27530">MSAPVLAGPVLAGSVLAGPVLAGPVPADPVLSALLAGAAAALLVPGRVTPRAGRSPGAAVLLAGATGVVLLLGPPARVLVAAALLGLLAASAAWILRARRQASAARATAARVRESCESLAEELTAGAGPDRALARAARDWPSLGPVLAAHRVGLDVPTAWRRVAEAPGAGGLRLVAAAWQVSGRTGQGLAAALSRVAEDLRAGEASRRVVASELASARATGRLVAGLPMLAWLMGSGSGGDPLAWLLGGPAGWACLALGGGLLLGGLAWIELLARSVER</sequence>
<keyword evidence="3" id="KW-1185">Reference proteome</keyword>
<reference evidence="2 3" key="1">
    <citation type="submission" date="2020-07" db="EMBL/GenBank/DDBJ databases">
        <title>Sequencing the genomes of 1000 actinobacteria strains.</title>
        <authorList>
            <person name="Klenk H.-P."/>
        </authorList>
    </citation>
    <scope>NUCLEOTIDE SEQUENCE [LARGE SCALE GENOMIC DNA]</scope>
    <source>
        <strain evidence="2 3">DSM 18248</strain>
    </source>
</reference>
<dbReference type="AlphaFoldDB" id="A0A7Y9YCM6"/>
<evidence type="ECO:0000313" key="2">
    <source>
        <dbReference type="EMBL" id="NYI08569.1"/>
    </source>
</evidence>
<dbReference type="PANTHER" id="PTHR35007:SF4">
    <property type="entry name" value="CONSERVED TRANSMEMBRANE PROTEIN-RELATED"/>
    <property type="match status" value="1"/>
</dbReference>
<dbReference type="Proteomes" id="UP000537326">
    <property type="component" value="Unassembled WGS sequence"/>
</dbReference>
<keyword evidence="1" id="KW-0812">Transmembrane</keyword>
<accession>A0A7Y9YCM6</accession>
<feature type="transmembrane region" description="Helical" evidence="1">
    <location>
        <begin position="251"/>
        <end position="274"/>
    </location>
</feature>
<keyword evidence="1" id="KW-1133">Transmembrane helix</keyword>
<dbReference type="EMBL" id="JACBZI010000001">
    <property type="protein sequence ID" value="NYI08569.1"/>
    <property type="molecule type" value="Genomic_DNA"/>
</dbReference>
<feature type="transmembrane region" description="Helical" evidence="1">
    <location>
        <begin position="55"/>
        <end position="72"/>
    </location>
</feature>
<proteinExistence type="predicted"/>
<evidence type="ECO:0000313" key="3">
    <source>
        <dbReference type="Proteomes" id="UP000537326"/>
    </source>
</evidence>
<feature type="transmembrane region" description="Helical" evidence="1">
    <location>
        <begin position="78"/>
        <end position="96"/>
    </location>
</feature>